<sequence>MAEKTQQPTARRLREAREKGDVPKSAETVSTAMFVGAGVAIAGGIAQIFGHLQALFLLVFEAAGAADPGARIASLIDGGARTLLTPSLGFIGVGLVVALLAGFVQVGGVIAVSRIVPKLSNINPAEGIKNLWSLRNLVNLVKLLVKTVLLVAVFGWLIYTSLDPAVQSGFTRPAGILALLAHLLLMLFGWAALVFIVMAIIDIVHQRFEHNRKMRMSIEEVRREHKEDQGDPHIRSRRRMIATELQLASLSDKIGHASVVVYSPRVAVALYYGGLGTLPWVLARGEGEAAERIVKLAQVELRPTLANIGLAQALYESTPENGTIEQRHFEEVARLLKWARGAA</sequence>
<feature type="compositionally biased region" description="Basic and acidic residues" evidence="2">
    <location>
        <begin position="12"/>
        <end position="24"/>
    </location>
</feature>
<keyword evidence="3" id="KW-0472">Membrane</keyword>
<feature type="transmembrane region" description="Helical" evidence="3">
    <location>
        <begin position="179"/>
        <end position="204"/>
    </location>
</feature>
<dbReference type="GeneID" id="95549820"/>
<evidence type="ECO:0000256" key="2">
    <source>
        <dbReference type="SAM" id="MobiDB-lite"/>
    </source>
</evidence>
<dbReference type="PANTHER" id="PTHR30531">
    <property type="entry name" value="FLAGELLAR BIOSYNTHETIC PROTEIN FLHB"/>
    <property type="match status" value="1"/>
</dbReference>
<keyword evidence="3" id="KW-0812">Transmembrane</keyword>
<dbReference type="RefSeq" id="WP_085228673.1">
    <property type="nucleotide sequence ID" value="NZ_BSQD01000009.1"/>
</dbReference>
<reference evidence="5" key="1">
    <citation type="submission" date="2017-04" db="EMBL/GenBank/DDBJ databases">
        <authorList>
            <person name="Varghese N."/>
            <person name="Submissions S."/>
        </authorList>
    </citation>
    <scope>NUCLEOTIDE SEQUENCE [LARGE SCALE GENOMIC DNA]</scope>
    <source>
        <strain evidence="5">Ballard 720</strain>
    </source>
</reference>
<evidence type="ECO:0000313" key="5">
    <source>
        <dbReference type="Proteomes" id="UP000192911"/>
    </source>
</evidence>
<evidence type="ECO:0000313" key="4">
    <source>
        <dbReference type="EMBL" id="SMF53550.1"/>
    </source>
</evidence>
<dbReference type="GO" id="GO:0009306">
    <property type="term" value="P:protein secretion"/>
    <property type="evidence" value="ECO:0007669"/>
    <property type="project" value="InterPro"/>
</dbReference>
<dbReference type="SUPFAM" id="SSF160544">
    <property type="entry name" value="EscU C-terminal domain-like"/>
    <property type="match status" value="1"/>
</dbReference>
<dbReference type="OrthoDB" id="9807950at2"/>
<evidence type="ECO:0000256" key="1">
    <source>
        <dbReference type="ARBA" id="ARBA00010690"/>
    </source>
</evidence>
<feature type="transmembrane region" description="Helical" evidence="3">
    <location>
        <begin position="29"/>
        <end position="49"/>
    </location>
</feature>
<dbReference type="PANTHER" id="PTHR30531:SF14">
    <property type="entry name" value="SURFACE PRESENTATION OF ANTIGENS PROTEIN SPAS"/>
    <property type="match status" value="1"/>
</dbReference>
<protein>
    <submittedName>
        <fullName evidence="4">Type III secretion protein U</fullName>
    </submittedName>
</protein>
<dbReference type="Pfam" id="PF01312">
    <property type="entry name" value="Bac_export_2"/>
    <property type="match status" value="1"/>
</dbReference>
<accession>A0A1X7FK62</accession>
<name>A0A1X7FK62_TRICW</name>
<dbReference type="PRINTS" id="PR00950">
    <property type="entry name" value="TYPE3IMSPROT"/>
</dbReference>
<dbReference type="EMBL" id="FXAH01000009">
    <property type="protein sequence ID" value="SMF53550.1"/>
    <property type="molecule type" value="Genomic_DNA"/>
</dbReference>
<dbReference type="AlphaFoldDB" id="A0A1X7FK62"/>
<proteinExistence type="inferred from homology"/>
<dbReference type="Proteomes" id="UP000192911">
    <property type="component" value="Unassembled WGS sequence"/>
</dbReference>
<dbReference type="InterPro" id="IPR006135">
    <property type="entry name" value="T3SS_substrate_exporter"/>
</dbReference>
<dbReference type="Gene3D" id="3.40.1690.10">
    <property type="entry name" value="secretion proteins EscU"/>
    <property type="match status" value="1"/>
</dbReference>
<gene>
    <name evidence="4" type="ORF">SAMN06295900_109128</name>
</gene>
<dbReference type="STRING" id="28094.SAMN06295900_109128"/>
<dbReference type="GO" id="GO:0005886">
    <property type="term" value="C:plasma membrane"/>
    <property type="evidence" value="ECO:0007669"/>
    <property type="project" value="TreeGrafter"/>
</dbReference>
<feature type="transmembrane region" description="Helical" evidence="3">
    <location>
        <begin position="137"/>
        <end position="159"/>
    </location>
</feature>
<keyword evidence="5" id="KW-1185">Reference proteome</keyword>
<feature type="region of interest" description="Disordered" evidence="2">
    <location>
        <begin position="1"/>
        <end position="24"/>
    </location>
</feature>
<comment type="similarity">
    <text evidence="1">Belongs to the type III secretion exporter family.</text>
</comment>
<organism evidence="4 5">
    <name type="scientific">Trinickia caryophylli</name>
    <name type="common">Paraburkholderia caryophylli</name>
    <dbReference type="NCBI Taxonomy" id="28094"/>
    <lineage>
        <taxon>Bacteria</taxon>
        <taxon>Pseudomonadati</taxon>
        <taxon>Pseudomonadota</taxon>
        <taxon>Betaproteobacteria</taxon>
        <taxon>Burkholderiales</taxon>
        <taxon>Burkholderiaceae</taxon>
        <taxon>Trinickia</taxon>
    </lineage>
</organism>
<evidence type="ECO:0000256" key="3">
    <source>
        <dbReference type="SAM" id="Phobius"/>
    </source>
</evidence>
<dbReference type="InterPro" id="IPR029025">
    <property type="entry name" value="T3SS_substrate_exporter_C"/>
</dbReference>
<feature type="transmembrane region" description="Helical" evidence="3">
    <location>
        <begin position="90"/>
        <end position="116"/>
    </location>
</feature>
<keyword evidence="3" id="KW-1133">Transmembrane helix</keyword>